<evidence type="ECO:0000256" key="4">
    <source>
        <dbReference type="ARBA" id="ARBA00022695"/>
    </source>
</evidence>
<evidence type="ECO:0000313" key="7">
    <source>
        <dbReference type="EMBL" id="KAK9001871.1"/>
    </source>
</evidence>
<evidence type="ECO:0000256" key="2">
    <source>
        <dbReference type="ARBA" id="ARBA00022478"/>
    </source>
</evidence>
<dbReference type="PANTHER" id="PTHR19376">
    <property type="entry name" value="DNA-DIRECTED RNA POLYMERASE"/>
    <property type="match status" value="1"/>
</dbReference>
<dbReference type="EC" id="2.7.7.6" evidence="1"/>
<name>A0ABR2QMI6_9ROSI</name>
<gene>
    <name evidence="7" type="ORF">V6N11_024569</name>
</gene>
<dbReference type="InterPro" id="IPR045867">
    <property type="entry name" value="DNA-dir_RpoC_beta_prime"/>
</dbReference>
<proteinExistence type="predicted"/>
<keyword evidence="8" id="KW-1185">Reference proteome</keyword>
<keyword evidence="3" id="KW-0808">Transferase</keyword>
<organism evidence="7 8">
    <name type="scientific">Hibiscus sabdariffa</name>
    <name type="common">roselle</name>
    <dbReference type="NCBI Taxonomy" id="183260"/>
    <lineage>
        <taxon>Eukaryota</taxon>
        <taxon>Viridiplantae</taxon>
        <taxon>Streptophyta</taxon>
        <taxon>Embryophyta</taxon>
        <taxon>Tracheophyta</taxon>
        <taxon>Spermatophyta</taxon>
        <taxon>Magnoliopsida</taxon>
        <taxon>eudicotyledons</taxon>
        <taxon>Gunneridae</taxon>
        <taxon>Pentapetalae</taxon>
        <taxon>rosids</taxon>
        <taxon>malvids</taxon>
        <taxon>Malvales</taxon>
        <taxon>Malvaceae</taxon>
        <taxon>Malvoideae</taxon>
        <taxon>Hibiscus</taxon>
    </lineage>
</organism>
<dbReference type="PANTHER" id="PTHR19376:SF51">
    <property type="entry name" value="DNA-DIRECTED RNA POLYMERASE V SUBUNIT 1"/>
    <property type="match status" value="1"/>
</dbReference>
<protein>
    <recommendedName>
        <fullName evidence="1">DNA-directed RNA polymerase</fullName>
        <ecNumber evidence="1">2.7.7.6</ecNumber>
    </recommendedName>
</protein>
<dbReference type="SUPFAM" id="SSF64484">
    <property type="entry name" value="beta and beta-prime subunits of DNA dependent RNA-polymerase"/>
    <property type="match status" value="1"/>
</dbReference>
<evidence type="ECO:0000256" key="6">
    <source>
        <dbReference type="ARBA" id="ARBA00023163"/>
    </source>
</evidence>
<keyword evidence="4" id="KW-0548">Nucleotidyltransferase</keyword>
<dbReference type="EMBL" id="JBBPBN010000035">
    <property type="protein sequence ID" value="KAK9001871.1"/>
    <property type="molecule type" value="Genomic_DNA"/>
</dbReference>
<dbReference type="Proteomes" id="UP001396334">
    <property type="component" value="Unassembled WGS sequence"/>
</dbReference>
<keyword evidence="2" id="KW-0240">DNA-directed RNA polymerase</keyword>
<reference evidence="7 8" key="1">
    <citation type="journal article" date="2024" name="G3 (Bethesda)">
        <title>Genome assembly of Hibiscus sabdariffa L. provides insights into metabolisms of medicinal natural products.</title>
        <authorList>
            <person name="Kim T."/>
        </authorList>
    </citation>
    <scope>NUCLEOTIDE SEQUENCE [LARGE SCALE GENOMIC DNA]</scope>
    <source>
        <strain evidence="7">TK-2024</strain>
        <tissue evidence="7">Old leaves</tissue>
    </source>
</reference>
<dbReference type="Gene3D" id="1.10.274.100">
    <property type="entry name" value="RNA polymerase Rpb1, domain 3"/>
    <property type="match status" value="1"/>
</dbReference>
<keyword evidence="6" id="KW-0804">Transcription</keyword>
<sequence length="173" mass="19146">MRSHGGSRIMTQSSSGKSISAKVEVYEPFSVEKQLLSSHSGNLHWQLATDSLLSLRVMLQTSLFRKADAQQLCMLLSSALPQPAFLKGNHVAPCWTAFQIIQTAFPACLDCSSNRSTYNELVKLRMENHIRLAKEPIADFILKSPVLGNLIDSRNDSAVNKVVQQIGFLGMQL</sequence>
<evidence type="ECO:0000256" key="3">
    <source>
        <dbReference type="ARBA" id="ARBA00022679"/>
    </source>
</evidence>
<evidence type="ECO:0000256" key="1">
    <source>
        <dbReference type="ARBA" id="ARBA00012418"/>
    </source>
</evidence>
<evidence type="ECO:0000256" key="5">
    <source>
        <dbReference type="ARBA" id="ARBA00022833"/>
    </source>
</evidence>
<keyword evidence="5" id="KW-0862">Zinc</keyword>
<accession>A0ABR2QMI6</accession>
<dbReference type="InterPro" id="IPR042102">
    <property type="entry name" value="RNA_pol_Rpb1_3_sf"/>
</dbReference>
<comment type="caution">
    <text evidence="7">The sequence shown here is derived from an EMBL/GenBank/DDBJ whole genome shotgun (WGS) entry which is preliminary data.</text>
</comment>
<evidence type="ECO:0000313" key="8">
    <source>
        <dbReference type="Proteomes" id="UP001396334"/>
    </source>
</evidence>